<evidence type="ECO:0000256" key="8">
    <source>
        <dbReference type="ARBA" id="ARBA00022801"/>
    </source>
</evidence>
<evidence type="ECO:0000256" key="5">
    <source>
        <dbReference type="ARBA" id="ARBA00022490"/>
    </source>
</evidence>
<comment type="subcellular location">
    <subcellularLocation>
        <location evidence="3 9">Cytoplasm</location>
    </subcellularLocation>
</comment>
<comment type="cofactor">
    <cofactor evidence="2">
        <name>Mg(2+)</name>
        <dbReference type="ChEBI" id="CHEBI:18420"/>
    </cofactor>
</comment>
<feature type="binding site" evidence="9">
    <location>
        <position position="95"/>
    </location>
    <ligand>
        <name>a divalent metal cation</name>
        <dbReference type="ChEBI" id="CHEBI:60240"/>
    </ligand>
</feature>
<proteinExistence type="inferred from homology"/>
<dbReference type="EC" id="3.1.3.5" evidence="9"/>
<dbReference type="FunFam" id="3.40.1210.10:FF:000001">
    <property type="entry name" value="5'/3'-nucleotidase SurE"/>
    <property type="match status" value="1"/>
</dbReference>
<name>A0A8J6TJ32_9BACT</name>
<evidence type="ECO:0000256" key="6">
    <source>
        <dbReference type="ARBA" id="ARBA00022723"/>
    </source>
</evidence>
<feature type="binding site" evidence="9">
    <location>
        <position position="8"/>
    </location>
    <ligand>
        <name>a divalent metal cation</name>
        <dbReference type="ChEBI" id="CHEBI:60240"/>
    </ligand>
</feature>
<dbReference type="EMBL" id="JACNJH010000151">
    <property type="protein sequence ID" value="MBC8361792.1"/>
    <property type="molecule type" value="Genomic_DNA"/>
</dbReference>
<sequence>MNILLTNDDGIHAKGLWALYKKFAPQHSVTVVAPDRERSAEGHGISLHQPLRKTKIEVNNGFQGYAISGTPADCIKMGLMEILDKRPDLVISGINLGANVGINVNYSGTVAAAREAALYKVPAIAVSIEGDSLANYDEAALFTVGLAENVFQKGLPLGTILNVNIPDIPIKEVAGIRISRQATELYAEYLDKRVDPRNRAYYWHGHVPQSSFNHPDVDVVALSENYISITPMKCDMTDYSMLEELKGWKFEGVKI</sequence>
<dbReference type="PANTHER" id="PTHR30457:SF0">
    <property type="entry name" value="PHOSPHATASE, PUTATIVE (AFU_ORTHOLOGUE AFUA_4G01070)-RELATED"/>
    <property type="match status" value="1"/>
</dbReference>
<keyword evidence="7 9" id="KW-0547">Nucleotide-binding</keyword>
<keyword evidence="6 9" id="KW-0479">Metal-binding</keyword>
<protein>
    <recommendedName>
        <fullName evidence="9">5'-nucleotidase SurE</fullName>
        <ecNumber evidence="9">3.1.3.5</ecNumber>
    </recommendedName>
    <alternativeName>
        <fullName evidence="9">Nucleoside 5'-monophosphate phosphohydrolase</fullName>
    </alternativeName>
</protein>
<dbReference type="NCBIfam" id="TIGR00087">
    <property type="entry name" value="surE"/>
    <property type="match status" value="1"/>
</dbReference>
<dbReference type="NCBIfam" id="NF001492">
    <property type="entry name" value="PRK00346.2-2"/>
    <property type="match status" value="1"/>
</dbReference>
<evidence type="ECO:0000256" key="3">
    <source>
        <dbReference type="ARBA" id="ARBA00004496"/>
    </source>
</evidence>
<dbReference type="GO" id="GO:0005737">
    <property type="term" value="C:cytoplasm"/>
    <property type="evidence" value="ECO:0007669"/>
    <property type="project" value="UniProtKB-SubCell"/>
</dbReference>
<gene>
    <name evidence="9 11" type="primary">surE</name>
    <name evidence="11" type="ORF">H8E23_10370</name>
</gene>
<dbReference type="Gene3D" id="3.40.1210.10">
    <property type="entry name" value="Survival protein SurE-like phosphatase/nucleotidase"/>
    <property type="match status" value="1"/>
</dbReference>
<comment type="similarity">
    <text evidence="4 9">Belongs to the SurE nucleotidase family.</text>
</comment>
<dbReference type="HAMAP" id="MF_00060">
    <property type="entry name" value="SurE"/>
    <property type="match status" value="1"/>
</dbReference>
<evidence type="ECO:0000313" key="12">
    <source>
        <dbReference type="Proteomes" id="UP000603434"/>
    </source>
</evidence>
<comment type="cofactor">
    <cofactor evidence="9">
        <name>a divalent metal cation</name>
        <dbReference type="ChEBI" id="CHEBI:60240"/>
    </cofactor>
    <text evidence="9">Binds 1 divalent metal cation per subunit.</text>
</comment>
<dbReference type="PANTHER" id="PTHR30457">
    <property type="entry name" value="5'-NUCLEOTIDASE SURE"/>
    <property type="match status" value="1"/>
</dbReference>
<reference evidence="11 12" key="1">
    <citation type="submission" date="2020-08" db="EMBL/GenBank/DDBJ databases">
        <title>Bridging the membrane lipid divide: bacteria of the FCB group superphylum have the potential to synthesize archaeal ether lipids.</title>
        <authorList>
            <person name="Villanueva L."/>
            <person name="Von Meijenfeldt F.A.B."/>
            <person name="Westbye A.B."/>
            <person name="Yadav S."/>
            <person name="Hopmans E.C."/>
            <person name="Dutilh B.E."/>
            <person name="Sinninghe Damste J.S."/>
        </authorList>
    </citation>
    <scope>NUCLEOTIDE SEQUENCE [LARGE SCALE GENOMIC DNA]</scope>
    <source>
        <strain evidence="11">NIOZ-UU30</strain>
    </source>
</reference>
<dbReference type="AlphaFoldDB" id="A0A8J6TJ32"/>
<evidence type="ECO:0000256" key="1">
    <source>
        <dbReference type="ARBA" id="ARBA00000815"/>
    </source>
</evidence>
<feature type="domain" description="Survival protein SurE-like phosphatase/nucleotidase" evidence="10">
    <location>
        <begin position="3"/>
        <end position="187"/>
    </location>
</feature>
<evidence type="ECO:0000313" key="11">
    <source>
        <dbReference type="EMBL" id="MBC8361792.1"/>
    </source>
</evidence>
<accession>A0A8J6TJ32</accession>
<dbReference type="GO" id="GO:0046872">
    <property type="term" value="F:metal ion binding"/>
    <property type="evidence" value="ECO:0007669"/>
    <property type="project" value="UniProtKB-UniRule"/>
</dbReference>
<evidence type="ECO:0000256" key="7">
    <source>
        <dbReference type="ARBA" id="ARBA00022741"/>
    </source>
</evidence>
<feature type="binding site" evidence="9">
    <location>
        <position position="39"/>
    </location>
    <ligand>
        <name>a divalent metal cation</name>
        <dbReference type="ChEBI" id="CHEBI:60240"/>
    </ligand>
</feature>
<dbReference type="NCBIfam" id="NF001490">
    <property type="entry name" value="PRK00346.1-4"/>
    <property type="match status" value="1"/>
</dbReference>
<feature type="binding site" evidence="9">
    <location>
        <position position="9"/>
    </location>
    <ligand>
        <name>a divalent metal cation</name>
        <dbReference type="ChEBI" id="CHEBI:60240"/>
    </ligand>
</feature>
<comment type="catalytic activity">
    <reaction evidence="1 9">
        <text>a ribonucleoside 5'-phosphate + H2O = a ribonucleoside + phosphate</text>
        <dbReference type="Rhea" id="RHEA:12484"/>
        <dbReference type="ChEBI" id="CHEBI:15377"/>
        <dbReference type="ChEBI" id="CHEBI:18254"/>
        <dbReference type="ChEBI" id="CHEBI:43474"/>
        <dbReference type="ChEBI" id="CHEBI:58043"/>
        <dbReference type="EC" id="3.1.3.5"/>
    </reaction>
</comment>
<dbReference type="InterPro" id="IPR036523">
    <property type="entry name" value="SurE-like_sf"/>
</dbReference>
<keyword evidence="8 9" id="KW-0378">Hydrolase</keyword>
<dbReference type="InterPro" id="IPR030048">
    <property type="entry name" value="SurE"/>
</dbReference>
<dbReference type="SUPFAM" id="SSF64167">
    <property type="entry name" value="SurE-like"/>
    <property type="match status" value="1"/>
</dbReference>
<comment type="function">
    <text evidence="9">Nucleotidase that shows phosphatase activity on nucleoside 5'-monophosphates.</text>
</comment>
<dbReference type="Proteomes" id="UP000603434">
    <property type="component" value="Unassembled WGS sequence"/>
</dbReference>
<evidence type="ECO:0000256" key="9">
    <source>
        <dbReference type="HAMAP-Rule" id="MF_00060"/>
    </source>
</evidence>
<organism evidence="11 12">
    <name type="scientific">Candidatus Desulfatibia profunda</name>
    <dbReference type="NCBI Taxonomy" id="2841695"/>
    <lineage>
        <taxon>Bacteria</taxon>
        <taxon>Pseudomonadati</taxon>
        <taxon>Thermodesulfobacteriota</taxon>
        <taxon>Desulfobacteria</taxon>
        <taxon>Desulfobacterales</taxon>
        <taxon>Desulfobacterales incertae sedis</taxon>
        <taxon>Candidatus Desulfatibia</taxon>
    </lineage>
</organism>
<evidence type="ECO:0000256" key="2">
    <source>
        <dbReference type="ARBA" id="ARBA00001946"/>
    </source>
</evidence>
<dbReference type="GO" id="GO:0008253">
    <property type="term" value="F:5'-nucleotidase activity"/>
    <property type="evidence" value="ECO:0007669"/>
    <property type="project" value="UniProtKB-UniRule"/>
</dbReference>
<evidence type="ECO:0000259" key="10">
    <source>
        <dbReference type="Pfam" id="PF01975"/>
    </source>
</evidence>
<dbReference type="Pfam" id="PF01975">
    <property type="entry name" value="SurE"/>
    <property type="match status" value="1"/>
</dbReference>
<comment type="caution">
    <text evidence="11">The sequence shown here is derived from an EMBL/GenBank/DDBJ whole genome shotgun (WGS) entry which is preliminary data.</text>
</comment>
<dbReference type="GO" id="GO:0000166">
    <property type="term" value="F:nucleotide binding"/>
    <property type="evidence" value="ECO:0007669"/>
    <property type="project" value="UniProtKB-KW"/>
</dbReference>
<dbReference type="InterPro" id="IPR002828">
    <property type="entry name" value="SurE-like_Pase/nucleotidase"/>
</dbReference>
<keyword evidence="5 9" id="KW-0963">Cytoplasm</keyword>
<evidence type="ECO:0000256" key="4">
    <source>
        <dbReference type="ARBA" id="ARBA00011062"/>
    </source>
</evidence>